<proteinExistence type="predicted"/>
<comment type="caution">
    <text evidence="1">The sequence shown here is derived from an EMBL/GenBank/DDBJ whole genome shotgun (WGS) entry which is preliminary data.</text>
</comment>
<evidence type="ECO:0000313" key="1">
    <source>
        <dbReference type="EMBL" id="KAJ7348264.1"/>
    </source>
</evidence>
<gene>
    <name evidence="1" type="ORF">DFH08DRAFT_147652</name>
</gene>
<keyword evidence="2" id="KW-1185">Reference proteome</keyword>
<reference evidence="1" key="1">
    <citation type="submission" date="2023-03" db="EMBL/GenBank/DDBJ databases">
        <title>Massive genome expansion in bonnet fungi (Mycena s.s.) driven by repeated elements and novel gene families across ecological guilds.</title>
        <authorList>
            <consortium name="Lawrence Berkeley National Laboratory"/>
            <person name="Harder C.B."/>
            <person name="Miyauchi S."/>
            <person name="Viragh M."/>
            <person name="Kuo A."/>
            <person name="Thoen E."/>
            <person name="Andreopoulos B."/>
            <person name="Lu D."/>
            <person name="Skrede I."/>
            <person name="Drula E."/>
            <person name="Henrissat B."/>
            <person name="Morin E."/>
            <person name="Kohler A."/>
            <person name="Barry K."/>
            <person name="LaButti K."/>
            <person name="Morin E."/>
            <person name="Salamov A."/>
            <person name="Lipzen A."/>
            <person name="Mereny Z."/>
            <person name="Hegedus B."/>
            <person name="Baldrian P."/>
            <person name="Stursova M."/>
            <person name="Weitz H."/>
            <person name="Taylor A."/>
            <person name="Grigoriev I.V."/>
            <person name="Nagy L.G."/>
            <person name="Martin F."/>
            <person name="Kauserud H."/>
        </authorList>
    </citation>
    <scope>NUCLEOTIDE SEQUENCE</scope>
    <source>
        <strain evidence="1">CBHHK002</strain>
    </source>
</reference>
<dbReference type="AlphaFoldDB" id="A0AAD7A2K9"/>
<organism evidence="1 2">
    <name type="scientific">Mycena albidolilacea</name>
    <dbReference type="NCBI Taxonomy" id="1033008"/>
    <lineage>
        <taxon>Eukaryota</taxon>
        <taxon>Fungi</taxon>
        <taxon>Dikarya</taxon>
        <taxon>Basidiomycota</taxon>
        <taxon>Agaricomycotina</taxon>
        <taxon>Agaricomycetes</taxon>
        <taxon>Agaricomycetidae</taxon>
        <taxon>Agaricales</taxon>
        <taxon>Marasmiineae</taxon>
        <taxon>Mycenaceae</taxon>
        <taxon>Mycena</taxon>
    </lineage>
</organism>
<sequence length="155" mass="17104">MRTLCCLELDIYSSHHIPLPLHAISFLQSALALDELGIIRCGKMPLSTGWSADMLTSVLKAIGPAAPLRALRFLCGDALPQARLLDLGPLPPRLKYIGWDSDCDPTLNGTRPLSRIYVIEKRDHKNVVSGTVTRLVTDDWMADGVLQFIGQSWIP</sequence>
<accession>A0AAD7A2K9</accession>
<dbReference type="EMBL" id="JARIHO010000017">
    <property type="protein sequence ID" value="KAJ7348264.1"/>
    <property type="molecule type" value="Genomic_DNA"/>
</dbReference>
<dbReference type="Proteomes" id="UP001218218">
    <property type="component" value="Unassembled WGS sequence"/>
</dbReference>
<name>A0AAD7A2K9_9AGAR</name>
<evidence type="ECO:0000313" key="2">
    <source>
        <dbReference type="Proteomes" id="UP001218218"/>
    </source>
</evidence>
<protein>
    <submittedName>
        <fullName evidence="1">Uncharacterized protein</fullName>
    </submittedName>
</protein>